<gene>
    <name evidence="7" type="primary">NCAS0A11120</name>
    <name evidence="7" type="ordered locus">NCAS_0A11120</name>
</gene>
<reference evidence="7 8" key="1">
    <citation type="journal article" date="2011" name="Proc. Natl. Acad. Sci. U.S.A.">
        <title>Evolutionary erosion of yeast sex chromosomes by mating-type switching accidents.</title>
        <authorList>
            <person name="Gordon J.L."/>
            <person name="Armisen D."/>
            <person name="Proux-Wera E."/>
            <person name="Oheigeartaigh S.S."/>
            <person name="Byrne K.P."/>
            <person name="Wolfe K.H."/>
        </authorList>
    </citation>
    <scope>NUCLEOTIDE SEQUENCE [LARGE SCALE GENOMIC DNA]</scope>
    <source>
        <strain evidence="8">ATCC 76901 / BCRC 22586 / CBS 4309 / NBRC 1992 / NRRL Y-12630</strain>
    </source>
</reference>
<keyword evidence="2 4" id="KW-0238">DNA-binding</keyword>
<dbReference type="GeneID" id="96901149"/>
<dbReference type="EMBL" id="HE576752">
    <property type="protein sequence ID" value="CCC67670.1"/>
    <property type="molecule type" value="Genomic_DNA"/>
</dbReference>
<feature type="region of interest" description="Disordered" evidence="5">
    <location>
        <begin position="1"/>
        <end position="23"/>
    </location>
</feature>
<name>G0V872_NAUCA</name>
<dbReference type="Pfam" id="PF00505">
    <property type="entry name" value="HMG_box"/>
    <property type="match status" value="1"/>
</dbReference>
<dbReference type="InParanoid" id="G0V872"/>
<dbReference type="InterPro" id="IPR036910">
    <property type="entry name" value="HMG_box_dom_sf"/>
</dbReference>
<dbReference type="Proteomes" id="UP000001640">
    <property type="component" value="Chromosome 1"/>
</dbReference>
<accession>G0V872</accession>
<dbReference type="RefSeq" id="XP_003674051.1">
    <property type="nucleotide sequence ID" value="XM_003674003.1"/>
</dbReference>
<keyword evidence="3" id="KW-0804">Transcription</keyword>
<protein>
    <recommendedName>
        <fullName evidence="6">HMG box domain-containing protein</fullName>
    </recommendedName>
</protein>
<evidence type="ECO:0000256" key="5">
    <source>
        <dbReference type="SAM" id="MobiDB-lite"/>
    </source>
</evidence>
<feature type="domain" description="HMG box" evidence="6">
    <location>
        <begin position="70"/>
        <end position="143"/>
    </location>
</feature>
<sequence>MTRSLSVADITNTFDSPTMSNENNHSIFTTATSLPPITDRLNLPNMVMVSSSIDDNNNGAIHNRGKLEKIPRPKNAFILFRQHYHKELIDEWTKAGTDIPHNSEISKILGVKWKNISENEKTHWSDLAKEEKLEHLKKYPQYKYKPTRRKPRKVPKKLKHATPWGFQKLSNFQQQQHQQQEMIQPNYVRTDMNGFYQHQQHQQPQQHINQFPSYEASGFQNPNMTLINKQVPSVPRILQPNALPRDASYHPSPPLHSQNIMYQQPNGPIPSYSMVVHNSSRNQQPYMQQGSQSNIVIKSNYDNNTNVGNNHILRLPYPRTSSLPDRMTQPPVLLPSLLSPSSSNRELARQLPIPPLSAINLNRAGSEEYFKK</sequence>
<keyword evidence="4" id="KW-0539">Nucleus</keyword>
<evidence type="ECO:0000256" key="1">
    <source>
        <dbReference type="ARBA" id="ARBA00023015"/>
    </source>
</evidence>
<dbReference type="eggNOG" id="KOG0527">
    <property type="taxonomic scope" value="Eukaryota"/>
</dbReference>
<evidence type="ECO:0000313" key="8">
    <source>
        <dbReference type="Proteomes" id="UP000001640"/>
    </source>
</evidence>
<dbReference type="PROSITE" id="PS50118">
    <property type="entry name" value="HMG_BOX_2"/>
    <property type="match status" value="1"/>
</dbReference>
<dbReference type="GO" id="GO:0000122">
    <property type="term" value="P:negative regulation of transcription by RNA polymerase II"/>
    <property type="evidence" value="ECO:0007669"/>
    <property type="project" value="TreeGrafter"/>
</dbReference>
<dbReference type="GO" id="GO:0005634">
    <property type="term" value="C:nucleus"/>
    <property type="evidence" value="ECO:0007669"/>
    <property type="project" value="UniProtKB-UniRule"/>
</dbReference>
<evidence type="ECO:0000256" key="2">
    <source>
        <dbReference type="ARBA" id="ARBA00023125"/>
    </source>
</evidence>
<dbReference type="AlphaFoldDB" id="G0V872"/>
<dbReference type="PANTHER" id="PTHR10270">
    <property type="entry name" value="SOX TRANSCRIPTION FACTOR"/>
    <property type="match status" value="1"/>
</dbReference>
<feature type="DNA-binding region" description="HMG box" evidence="4">
    <location>
        <begin position="70"/>
        <end position="143"/>
    </location>
</feature>
<dbReference type="HOGENOM" id="CLU_744119_0_0_1"/>
<evidence type="ECO:0000256" key="3">
    <source>
        <dbReference type="ARBA" id="ARBA00023163"/>
    </source>
</evidence>
<dbReference type="InterPro" id="IPR009071">
    <property type="entry name" value="HMG_box_dom"/>
</dbReference>
<dbReference type="KEGG" id="ncs:NCAS_0A11120"/>
<dbReference type="Gene3D" id="1.10.30.10">
    <property type="entry name" value="High mobility group box domain"/>
    <property type="match status" value="1"/>
</dbReference>
<dbReference type="STRING" id="1064592.G0V872"/>
<dbReference type="PANTHER" id="PTHR10270:SF161">
    <property type="entry name" value="SEX-DETERMINING REGION Y PROTEIN"/>
    <property type="match status" value="1"/>
</dbReference>
<evidence type="ECO:0000256" key="4">
    <source>
        <dbReference type="PROSITE-ProRule" id="PRU00267"/>
    </source>
</evidence>
<dbReference type="CDD" id="cd01389">
    <property type="entry name" value="HMG-box_ROX1-like"/>
    <property type="match status" value="1"/>
</dbReference>
<dbReference type="SUPFAM" id="SSF47095">
    <property type="entry name" value="HMG-box"/>
    <property type="match status" value="1"/>
</dbReference>
<evidence type="ECO:0000259" key="6">
    <source>
        <dbReference type="PROSITE" id="PS50118"/>
    </source>
</evidence>
<dbReference type="GO" id="GO:0001228">
    <property type="term" value="F:DNA-binding transcription activator activity, RNA polymerase II-specific"/>
    <property type="evidence" value="ECO:0007669"/>
    <property type="project" value="TreeGrafter"/>
</dbReference>
<dbReference type="GO" id="GO:0030154">
    <property type="term" value="P:cell differentiation"/>
    <property type="evidence" value="ECO:0007669"/>
    <property type="project" value="TreeGrafter"/>
</dbReference>
<organism evidence="7 8">
    <name type="scientific">Naumovozyma castellii</name>
    <name type="common">Yeast</name>
    <name type="synonym">Saccharomyces castellii</name>
    <dbReference type="NCBI Taxonomy" id="27288"/>
    <lineage>
        <taxon>Eukaryota</taxon>
        <taxon>Fungi</taxon>
        <taxon>Dikarya</taxon>
        <taxon>Ascomycota</taxon>
        <taxon>Saccharomycotina</taxon>
        <taxon>Saccharomycetes</taxon>
        <taxon>Saccharomycetales</taxon>
        <taxon>Saccharomycetaceae</taxon>
        <taxon>Naumovozyma</taxon>
    </lineage>
</organism>
<dbReference type="GO" id="GO:0000978">
    <property type="term" value="F:RNA polymerase II cis-regulatory region sequence-specific DNA binding"/>
    <property type="evidence" value="ECO:0007669"/>
    <property type="project" value="TreeGrafter"/>
</dbReference>
<dbReference type="OrthoDB" id="6247875at2759"/>
<dbReference type="InterPro" id="IPR050140">
    <property type="entry name" value="SRY-related_HMG-box_TF-like"/>
</dbReference>
<keyword evidence="8" id="KW-1185">Reference proteome</keyword>
<reference key="2">
    <citation type="submission" date="2011-08" db="EMBL/GenBank/DDBJ databases">
        <title>Genome sequence of Naumovozyma castellii.</title>
        <authorList>
            <person name="Gordon J.L."/>
            <person name="Armisen D."/>
            <person name="Proux-Wera E."/>
            <person name="OhEigeartaigh S.S."/>
            <person name="Byrne K.P."/>
            <person name="Wolfe K.H."/>
        </authorList>
    </citation>
    <scope>NUCLEOTIDE SEQUENCE</scope>
    <source>
        <strain>Type strain:CBS 4309</strain>
    </source>
</reference>
<proteinExistence type="predicted"/>
<dbReference type="SMART" id="SM00398">
    <property type="entry name" value="HMG"/>
    <property type="match status" value="1"/>
</dbReference>
<evidence type="ECO:0000313" key="7">
    <source>
        <dbReference type="EMBL" id="CCC67670.1"/>
    </source>
</evidence>
<dbReference type="FunFam" id="1.10.30.10:FF:000041">
    <property type="entry name" value="HMG box family protein"/>
    <property type="match status" value="1"/>
</dbReference>
<keyword evidence="1" id="KW-0805">Transcription regulation</keyword>